<dbReference type="PANTHER" id="PTHR46610">
    <property type="entry name" value="OS05G0181300 PROTEIN"/>
    <property type="match status" value="1"/>
</dbReference>
<evidence type="ECO:0000313" key="2">
    <source>
        <dbReference type="EMBL" id="CAI9109624.1"/>
    </source>
</evidence>
<dbReference type="PANTHER" id="PTHR46610:SF20">
    <property type="entry name" value="OS05G0181300 PROTEIN"/>
    <property type="match status" value="1"/>
</dbReference>
<dbReference type="EMBL" id="OX459123">
    <property type="protein sequence ID" value="CAI9109624.1"/>
    <property type="molecule type" value="Genomic_DNA"/>
</dbReference>
<evidence type="ECO:0000256" key="1">
    <source>
        <dbReference type="SAM" id="Phobius"/>
    </source>
</evidence>
<feature type="transmembrane region" description="Helical" evidence="1">
    <location>
        <begin position="18"/>
        <end position="40"/>
    </location>
</feature>
<protein>
    <submittedName>
        <fullName evidence="2">OLC1v1009475C1</fullName>
    </submittedName>
</protein>
<proteinExistence type="predicted"/>
<dbReference type="InterPro" id="IPR045501">
    <property type="entry name" value="DUF6490"/>
</dbReference>
<evidence type="ECO:0000313" key="3">
    <source>
        <dbReference type="Proteomes" id="UP001161247"/>
    </source>
</evidence>
<keyword evidence="1" id="KW-0812">Transmembrane</keyword>
<keyword evidence="1" id="KW-1133">Transmembrane helix</keyword>
<feature type="transmembrane region" description="Helical" evidence="1">
    <location>
        <begin position="80"/>
        <end position="102"/>
    </location>
</feature>
<dbReference type="AlphaFoldDB" id="A0AAV1DPK4"/>
<dbReference type="Proteomes" id="UP001161247">
    <property type="component" value="Chromosome 6"/>
</dbReference>
<name>A0AAV1DPK4_OLDCO</name>
<organism evidence="2 3">
    <name type="scientific">Oldenlandia corymbosa var. corymbosa</name>
    <dbReference type="NCBI Taxonomy" id="529605"/>
    <lineage>
        <taxon>Eukaryota</taxon>
        <taxon>Viridiplantae</taxon>
        <taxon>Streptophyta</taxon>
        <taxon>Embryophyta</taxon>
        <taxon>Tracheophyta</taxon>
        <taxon>Spermatophyta</taxon>
        <taxon>Magnoliopsida</taxon>
        <taxon>eudicotyledons</taxon>
        <taxon>Gunneridae</taxon>
        <taxon>Pentapetalae</taxon>
        <taxon>asterids</taxon>
        <taxon>lamiids</taxon>
        <taxon>Gentianales</taxon>
        <taxon>Rubiaceae</taxon>
        <taxon>Rubioideae</taxon>
        <taxon>Spermacoceae</taxon>
        <taxon>Hedyotis-Oldenlandia complex</taxon>
        <taxon>Oldenlandia</taxon>
    </lineage>
</organism>
<keyword evidence="1" id="KW-0472">Membrane</keyword>
<sequence length="170" mass="19427">MANSFEFGECPYQRHSTAFLTSMTWVLLMANSIGTILRAYSSGNYWFLSFILFVYSSLFILECCYCAYRRLPRGQKSPRKTLLGVAIWCLLSGIIFGFTYQFASLFDLVYAVILYAVAIIGSATVFYGYFIQDDEGDEKWDEKCRNGKDTSSDSEMKFSGGYVEIVFQRV</sequence>
<reference evidence="2" key="1">
    <citation type="submission" date="2023-03" db="EMBL/GenBank/DDBJ databases">
        <authorList>
            <person name="Julca I."/>
        </authorList>
    </citation>
    <scope>NUCLEOTIDE SEQUENCE</scope>
</reference>
<feature type="transmembrane region" description="Helical" evidence="1">
    <location>
        <begin position="46"/>
        <end position="68"/>
    </location>
</feature>
<feature type="transmembrane region" description="Helical" evidence="1">
    <location>
        <begin position="108"/>
        <end position="130"/>
    </location>
</feature>
<keyword evidence="3" id="KW-1185">Reference proteome</keyword>
<gene>
    <name evidence="2" type="ORF">OLC1_LOCUS17476</name>
</gene>
<accession>A0AAV1DPK4</accession>